<evidence type="ECO:0000313" key="12">
    <source>
        <dbReference type="EMBL" id="BCK82724.1"/>
    </source>
</evidence>
<keyword evidence="8 12" id="KW-0239">DNA-directed DNA polymerase</keyword>
<evidence type="ECO:0000256" key="2">
    <source>
        <dbReference type="ARBA" id="ARBA00009496"/>
    </source>
</evidence>
<dbReference type="InterPro" id="IPR012340">
    <property type="entry name" value="NA-bd_OB-fold"/>
</dbReference>
<dbReference type="GO" id="GO:0003676">
    <property type="term" value="F:nucleic acid binding"/>
    <property type="evidence" value="ECO:0007669"/>
    <property type="project" value="InterPro"/>
</dbReference>
<dbReference type="NCBIfam" id="NF005298">
    <property type="entry name" value="PRK06826.1"/>
    <property type="match status" value="1"/>
</dbReference>
<accession>A0A810Q414</accession>
<comment type="subcellular location">
    <subcellularLocation>
        <location evidence="1">Cytoplasm</location>
    </subcellularLocation>
</comment>
<dbReference type="InterPro" id="IPR003141">
    <property type="entry name" value="Pol/His_phosphatase_N"/>
</dbReference>
<evidence type="ECO:0000256" key="9">
    <source>
        <dbReference type="ARBA" id="ARBA00025611"/>
    </source>
</evidence>
<dbReference type="Gene3D" id="3.20.20.140">
    <property type="entry name" value="Metal-dependent hydrolases"/>
    <property type="match status" value="1"/>
</dbReference>
<dbReference type="InterPro" id="IPR041931">
    <property type="entry name" value="DNA_pol3_alpha_thumb_dom"/>
</dbReference>
<dbReference type="EC" id="2.7.7.7" evidence="3"/>
<evidence type="ECO:0000256" key="7">
    <source>
        <dbReference type="ARBA" id="ARBA00022705"/>
    </source>
</evidence>
<dbReference type="Gene3D" id="1.10.10.1600">
    <property type="entry name" value="Bacterial DNA polymerase III alpha subunit, thumb domain"/>
    <property type="match status" value="1"/>
</dbReference>
<dbReference type="SUPFAM" id="SSF89550">
    <property type="entry name" value="PHP domain-like"/>
    <property type="match status" value="1"/>
</dbReference>
<reference evidence="12" key="1">
    <citation type="submission" date="2020-09" db="EMBL/GenBank/DDBJ databases">
        <title>New species isolated from human feces.</title>
        <authorList>
            <person name="Kitahara M."/>
            <person name="Shigeno Y."/>
            <person name="Shime M."/>
            <person name="Matsumoto Y."/>
            <person name="Nakamura S."/>
            <person name="Motooka D."/>
            <person name="Fukuoka S."/>
            <person name="Nishikawa H."/>
            <person name="Benno Y."/>
        </authorList>
    </citation>
    <scope>NUCLEOTIDE SEQUENCE</scope>
    <source>
        <strain evidence="12">MM59</strain>
    </source>
</reference>
<sequence length="1162" mass="130348">MSFVHLHVHTEYSLLDGACRIRDLPKIVKEMGQTACAVTDHGVMYGAIDFYRACQAEGIKPIIGCEVYVTPQGRSRFDKIHEFDAESRHLVLLCENEEGYRNLSYLVSAGWTEGFYIRPRIDLELLREHSAGLIALSACLAGEIPRRLRNGEYENAKQYALELAEIFGPERFYLELQDHGIQDQQAVNQGVLRIHQETGLPMVCTNDAHYLRKEDAEAHDVLLCIQTGKTLDDENRMRYEPRNFYLRSEAEMAALFHVYEGALENTQKIADMCHLEFTFGKYHLPEFQLPPGYDSFSYLKKLCDEGYQARYGGNDQYRGQLHYEQEMIEKMGFTDYFLIVSDFVRYAKSVDIPVGPGRGSAAGSMVSYCLGITDIDPMKYSLYFERFLNPERVSMPDIDMDFGDTRRDEVFEYVRRKYGDDHVAHIVTFGTMAARGVIRDVGRVMNIPYADVDVIAKQVPAGPGALHITLDDALRLSKPLSDAYDTDPQVRRLIDTAKALEGMPRHASTHAAGVVITKNPVVEYVPLSKNDDTVVCQYVMTTLEELGLLKMDFLGLRNLTVLDDAVKMVQERQPDFSLKDIPEDDRDTFEMISAGKTSGVFQMESTGMTGVCVGLKPQNIEDITAIIALYRPGPMDSIPRFIACKHNSSLIRYRHPSLEPILSVTYGCIVYQEQVIQIFQQLGGYSLGQADMVRRAISKKKAAQIQREKDAFIHGDRERKIAGCVANGIPEATAEAIYQEIYDFANYAFNKAHAVAYAVVAYQTAYFKCHFTKEYMAALLTSVLDNSDKVAGYINECKECGIDLLPPDINRSADRFTVEEGGIRFGLVAIKNIGRGFIQAVMRQREERPFASLNDFCQRMQGSDMNKRAVENLIRSGAFDSLGGRRSQLIQVYEKVMDSVAAVRRDNVEGQMDFFSMAAGTQSSAEKETPLPDIPEFSVQELMLMEKATTGLYLSGHPMDQYRDAVHKLGAPTIGSILEDFSQEGGPTRFADGQRITICGVVSSSKTKTTKNNSLMAYVMVEDDTAAIELLCFSKVLDTCGAYLKENQAVVVRGKLSVRDEKSPQIMCDSAYLLSTVSGSIPPIQEAGEKLVQGETLFLKFPSLDHPSMRHMKLVFSMFPGTSQVKMVMADTRKVFATQVLLHRALIQEARETLGEENVVVK</sequence>
<dbReference type="Gene3D" id="2.40.50.140">
    <property type="entry name" value="Nucleic acid-binding proteins"/>
    <property type="match status" value="1"/>
</dbReference>
<feature type="domain" description="Polymerase/histidinol phosphatase N-terminal" evidence="11">
    <location>
        <begin position="4"/>
        <end position="71"/>
    </location>
</feature>
<dbReference type="KEGG" id="pfaa:MM59RIKEN_00430"/>
<dbReference type="InterPro" id="IPR016195">
    <property type="entry name" value="Pol/histidinol_Pase-like"/>
</dbReference>
<evidence type="ECO:0000256" key="5">
    <source>
        <dbReference type="ARBA" id="ARBA00022679"/>
    </source>
</evidence>
<dbReference type="GO" id="GO:0006260">
    <property type="term" value="P:DNA replication"/>
    <property type="evidence" value="ECO:0007669"/>
    <property type="project" value="UniProtKB-KW"/>
</dbReference>
<dbReference type="InterPro" id="IPR029460">
    <property type="entry name" value="DNAPol_HHH"/>
</dbReference>
<organism evidence="12 13">
    <name type="scientific">Pusillibacter faecalis</name>
    <dbReference type="NCBI Taxonomy" id="2714358"/>
    <lineage>
        <taxon>Bacteria</taxon>
        <taxon>Bacillati</taxon>
        <taxon>Bacillota</taxon>
        <taxon>Clostridia</taxon>
        <taxon>Eubacteriales</taxon>
        <taxon>Oscillospiraceae</taxon>
        <taxon>Pusillibacter</taxon>
    </lineage>
</organism>
<dbReference type="NCBIfam" id="NF004226">
    <property type="entry name" value="PRK05673.1"/>
    <property type="match status" value="1"/>
</dbReference>
<dbReference type="InterPro" id="IPR004013">
    <property type="entry name" value="PHP_dom"/>
</dbReference>
<evidence type="ECO:0000313" key="13">
    <source>
        <dbReference type="Proteomes" id="UP000679848"/>
    </source>
</evidence>
<dbReference type="Gene3D" id="1.10.150.870">
    <property type="match status" value="1"/>
</dbReference>
<dbReference type="Pfam" id="PF17657">
    <property type="entry name" value="DNA_pol3_finger"/>
    <property type="match status" value="1"/>
</dbReference>
<dbReference type="InterPro" id="IPR040982">
    <property type="entry name" value="DNA_pol3_finger"/>
</dbReference>
<evidence type="ECO:0000256" key="1">
    <source>
        <dbReference type="ARBA" id="ARBA00004496"/>
    </source>
</evidence>
<dbReference type="RefSeq" id="WP_213542370.1">
    <property type="nucleotide sequence ID" value="NZ_AP023420.1"/>
</dbReference>
<dbReference type="Pfam" id="PF14579">
    <property type="entry name" value="HHH_6"/>
    <property type="match status" value="1"/>
</dbReference>
<comment type="function">
    <text evidence="9">DNA polymerase III is a complex, multichain enzyme responsible for most of the replicative synthesis in bacteria. This DNA polymerase also exhibits 3' to 5' exonuclease activity. The alpha chain is the DNA polymerase.</text>
</comment>
<dbReference type="Pfam" id="PF01336">
    <property type="entry name" value="tRNA_anti-codon"/>
    <property type="match status" value="1"/>
</dbReference>
<dbReference type="PANTHER" id="PTHR32294">
    <property type="entry name" value="DNA POLYMERASE III SUBUNIT ALPHA"/>
    <property type="match status" value="1"/>
</dbReference>
<dbReference type="EMBL" id="AP023420">
    <property type="protein sequence ID" value="BCK82724.1"/>
    <property type="molecule type" value="Genomic_DNA"/>
</dbReference>
<dbReference type="PANTHER" id="PTHR32294:SF0">
    <property type="entry name" value="DNA POLYMERASE III SUBUNIT ALPHA"/>
    <property type="match status" value="1"/>
</dbReference>
<evidence type="ECO:0000256" key="4">
    <source>
        <dbReference type="ARBA" id="ARBA00019114"/>
    </source>
</evidence>
<gene>
    <name evidence="12" type="primary">dnaE</name>
    <name evidence="12" type="ORF">MM59RIKEN_00430</name>
</gene>
<keyword evidence="13" id="KW-1185">Reference proteome</keyword>
<dbReference type="CDD" id="cd04485">
    <property type="entry name" value="DnaE_OBF"/>
    <property type="match status" value="1"/>
</dbReference>
<proteinExistence type="inferred from homology"/>
<dbReference type="NCBIfam" id="TIGR00594">
    <property type="entry name" value="polc"/>
    <property type="match status" value="1"/>
</dbReference>
<dbReference type="SMART" id="SM00481">
    <property type="entry name" value="POLIIIAc"/>
    <property type="match status" value="1"/>
</dbReference>
<dbReference type="CDD" id="cd12113">
    <property type="entry name" value="PHP_PolIIIA_DnaE3"/>
    <property type="match status" value="1"/>
</dbReference>
<dbReference type="GO" id="GO:0003887">
    <property type="term" value="F:DNA-directed DNA polymerase activity"/>
    <property type="evidence" value="ECO:0007669"/>
    <property type="project" value="UniProtKB-KW"/>
</dbReference>
<dbReference type="AlphaFoldDB" id="A0A810Q414"/>
<protein>
    <recommendedName>
        <fullName evidence="4">DNA polymerase III subunit alpha</fullName>
        <ecNumber evidence="3">2.7.7.7</ecNumber>
    </recommendedName>
</protein>
<evidence type="ECO:0000256" key="8">
    <source>
        <dbReference type="ARBA" id="ARBA00022932"/>
    </source>
</evidence>
<dbReference type="Pfam" id="PF02811">
    <property type="entry name" value="PHP"/>
    <property type="match status" value="1"/>
</dbReference>
<dbReference type="Proteomes" id="UP000679848">
    <property type="component" value="Chromosome"/>
</dbReference>
<name>A0A810Q414_9FIRM</name>
<evidence type="ECO:0000256" key="3">
    <source>
        <dbReference type="ARBA" id="ARBA00012417"/>
    </source>
</evidence>
<evidence type="ECO:0000259" key="11">
    <source>
        <dbReference type="SMART" id="SM00481"/>
    </source>
</evidence>
<evidence type="ECO:0000256" key="10">
    <source>
        <dbReference type="ARBA" id="ARBA00049244"/>
    </source>
</evidence>
<dbReference type="InterPro" id="IPR011708">
    <property type="entry name" value="DNA_pol3_alpha_NTPase_dom"/>
</dbReference>
<keyword evidence="5" id="KW-0808">Transferase</keyword>
<dbReference type="InterPro" id="IPR004365">
    <property type="entry name" value="NA-bd_OB_tRNA"/>
</dbReference>
<dbReference type="GO" id="GO:0008408">
    <property type="term" value="F:3'-5' exonuclease activity"/>
    <property type="evidence" value="ECO:0007669"/>
    <property type="project" value="InterPro"/>
</dbReference>
<evidence type="ECO:0000256" key="6">
    <source>
        <dbReference type="ARBA" id="ARBA00022695"/>
    </source>
</evidence>
<dbReference type="GO" id="GO:0005737">
    <property type="term" value="C:cytoplasm"/>
    <property type="evidence" value="ECO:0007669"/>
    <property type="project" value="UniProtKB-SubCell"/>
</dbReference>
<dbReference type="InterPro" id="IPR004805">
    <property type="entry name" value="DnaE2/DnaE/PolC"/>
</dbReference>
<keyword evidence="6" id="KW-0548">Nucleotidyltransferase</keyword>
<keyword evidence="7" id="KW-0235">DNA replication</keyword>
<comment type="similarity">
    <text evidence="2">Belongs to the DNA polymerase type-C family. DnaE subfamily.</text>
</comment>
<comment type="catalytic activity">
    <reaction evidence="10">
        <text>DNA(n) + a 2'-deoxyribonucleoside 5'-triphosphate = DNA(n+1) + diphosphate</text>
        <dbReference type="Rhea" id="RHEA:22508"/>
        <dbReference type="Rhea" id="RHEA-COMP:17339"/>
        <dbReference type="Rhea" id="RHEA-COMP:17340"/>
        <dbReference type="ChEBI" id="CHEBI:33019"/>
        <dbReference type="ChEBI" id="CHEBI:61560"/>
        <dbReference type="ChEBI" id="CHEBI:173112"/>
        <dbReference type="EC" id="2.7.7.7"/>
    </reaction>
</comment>
<dbReference type="Pfam" id="PF07733">
    <property type="entry name" value="DNA_pol3_alpha"/>
    <property type="match status" value="1"/>
</dbReference>